<organism evidence="1 2">
    <name type="scientific">Leptosia nina</name>
    <dbReference type="NCBI Taxonomy" id="320188"/>
    <lineage>
        <taxon>Eukaryota</taxon>
        <taxon>Metazoa</taxon>
        <taxon>Ecdysozoa</taxon>
        <taxon>Arthropoda</taxon>
        <taxon>Hexapoda</taxon>
        <taxon>Insecta</taxon>
        <taxon>Pterygota</taxon>
        <taxon>Neoptera</taxon>
        <taxon>Endopterygota</taxon>
        <taxon>Lepidoptera</taxon>
        <taxon>Glossata</taxon>
        <taxon>Ditrysia</taxon>
        <taxon>Papilionoidea</taxon>
        <taxon>Pieridae</taxon>
        <taxon>Pierinae</taxon>
        <taxon>Leptosia</taxon>
    </lineage>
</organism>
<name>A0AAV1K4Y4_9NEOP</name>
<proteinExistence type="predicted"/>
<gene>
    <name evidence="1" type="ORF">LNINA_LOCUS14873</name>
</gene>
<dbReference type="Proteomes" id="UP001497472">
    <property type="component" value="Unassembled WGS sequence"/>
</dbReference>
<accession>A0AAV1K4Y4</accession>
<sequence length="141" mass="15810">MAVTFSVLIKICTTASKFYSFLRTSISIYRKKWKSAVYVPSWAGKSFPSHPHVGGQKVLPTGERLYLYLCWGKVFRVAGRGERGGRMRRLPTAEVTLQSCSGLTLRRKGYMRRRSQVVLGYIGGAIDTGRLKRSHPVPTIG</sequence>
<protein>
    <submittedName>
        <fullName evidence="1">Uncharacterized protein</fullName>
    </submittedName>
</protein>
<comment type="caution">
    <text evidence="1">The sequence shown here is derived from an EMBL/GenBank/DDBJ whole genome shotgun (WGS) entry which is preliminary data.</text>
</comment>
<dbReference type="EMBL" id="CAVLEF010000282">
    <property type="protein sequence ID" value="CAK1556103.1"/>
    <property type="molecule type" value="Genomic_DNA"/>
</dbReference>
<keyword evidence="2" id="KW-1185">Reference proteome</keyword>
<evidence type="ECO:0000313" key="2">
    <source>
        <dbReference type="Proteomes" id="UP001497472"/>
    </source>
</evidence>
<evidence type="ECO:0000313" key="1">
    <source>
        <dbReference type="EMBL" id="CAK1556103.1"/>
    </source>
</evidence>
<reference evidence="1 2" key="1">
    <citation type="submission" date="2023-11" db="EMBL/GenBank/DDBJ databases">
        <authorList>
            <person name="Okamura Y."/>
        </authorList>
    </citation>
    <scope>NUCLEOTIDE SEQUENCE [LARGE SCALE GENOMIC DNA]</scope>
</reference>
<dbReference type="AlphaFoldDB" id="A0AAV1K4Y4"/>